<dbReference type="EMBL" id="BAABJO010000006">
    <property type="protein sequence ID" value="GAA5117914.1"/>
    <property type="molecule type" value="Genomic_DNA"/>
</dbReference>
<gene>
    <name evidence="2" type="ORF">GCM10023320_21080</name>
</gene>
<protein>
    <submittedName>
        <fullName evidence="2">Uncharacterized protein</fullName>
    </submittedName>
</protein>
<name>A0ABP9NFZ7_9PSEU</name>
<sequence length="61" mass="6493">MSRRRPQPTRQAPGAPWAGWPERDTGRVTGTTSIRVVGNPGDPEFYGLSMVARGMPAPSAG</sequence>
<evidence type="ECO:0000313" key="2">
    <source>
        <dbReference type="EMBL" id="GAA5117914.1"/>
    </source>
</evidence>
<dbReference type="Proteomes" id="UP001500804">
    <property type="component" value="Unassembled WGS sequence"/>
</dbReference>
<comment type="caution">
    <text evidence="2">The sequence shown here is derived from an EMBL/GenBank/DDBJ whole genome shotgun (WGS) entry which is preliminary data.</text>
</comment>
<feature type="region of interest" description="Disordered" evidence="1">
    <location>
        <begin position="1"/>
        <end position="36"/>
    </location>
</feature>
<proteinExistence type="predicted"/>
<evidence type="ECO:0000256" key="1">
    <source>
        <dbReference type="SAM" id="MobiDB-lite"/>
    </source>
</evidence>
<accession>A0ABP9NFZ7</accession>
<keyword evidence="3" id="KW-1185">Reference proteome</keyword>
<reference evidence="3" key="1">
    <citation type="journal article" date="2019" name="Int. J. Syst. Evol. Microbiol.">
        <title>The Global Catalogue of Microorganisms (GCM) 10K type strain sequencing project: providing services to taxonomists for standard genome sequencing and annotation.</title>
        <authorList>
            <consortium name="The Broad Institute Genomics Platform"/>
            <consortium name="The Broad Institute Genome Sequencing Center for Infectious Disease"/>
            <person name="Wu L."/>
            <person name="Ma J."/>
        </authorList>
    </citation>
    <scope>NUCLEOTIDE SEQUENCE [LARGE SCALE GENOMIC DNA]</scope>
    <source>
        <strain evidence="3">JCM 18302</strain>
    </source>
</reference>
<organism evidence="2 3">
    <name type="scientific">Pseudonocardia adelaidensis</name>
    <dbReference type="NCBI Taxonomy" id="648754"/>
    <lineage>
        <taxon>Bacteria</taxon>
        <taxon>Bacillati</taxon>
        <taxon>Actinomycetota</taxon>
        <taxon>Actinomycetes</taxon>
        <taxon>Pseudonocardiales</taxon>
        <taxon>Pseudonocardiaceae</taxon>
        <taxon>Pseudonocardia</taxon>
    </lineage>
</organism>
<evidence type="ECO:0000313" key="3">
    <source>
        <dbReference type="Proteomes" id="UP001500804"/>
    </source>
</evidence>